<dbReference type="GO" id="GO:0048513">
    <property type="term" value="P:animal organ development"/>
    <property type="evidence" value="ECO:0007669"/>
    <property type="project" value="TreeGrafter"/>
</dbReference>
<evidence type="ECO:0000256" key="4">
    <source>
        <dbReference type="ARBA" id="ARBA00022702"/>
    </source>
</evidence>
<evidence type="ECO:0000256" key="3">
    <source>
        <dbReference type="ARBA" id="ARBA00022525"/>
    </source>
</evidence>
<gene>
    <name evidence="8" type="ORF">P4O66_005929</name>
</gene>
<evidence type="ECO:0000313" key="9">
    <source>
        <dbReference type="Proteomes" id="UP001239994"/>
    </source>
</evidence>
<dbReference type="AlphaFoldDB" id="A0AAD9E1F0"/>
<comment type="similarity">
    <text evidence="2">Belongs to the somatotropin/prolactin family.</text>
</comment>
<evidence type="ECO:0000256" key="7">
    <source>
        <dbReference type="SAM" id="MobiDB-lite"/>
    </source>
</evidence>
<dbReference type="PANTHER" id="PTHR11417:SF3">
    <property type="entry name" value="SOMATOLACTIN ALPHA ISOFORM X1-RELATED"/>
    <property type="match status" value="1"/>
</dbReference>
<keyword evidence="3" id="KW-0964">Secreted</keyword>
<dbReference type="EMBL" id="JAROKS010000010">
    <property type="protein sequence ID" value="KAK1800734.1"/>
    <property type="molecule type" value="Genomic_DNA"/>
</dbReference>
<keyword evidence="5" id="KW-0732">Signal</keyword>
<dbReference type="GO" id="GO:0005131">
    <property type="term" value="F:growth hormone receptor binding"/>
    <property type="evidence" value="ECO:0007669"/>
    <property type="project" value="TreeGrafter"/>
</dbReference>
<dbReference type="GO" id="GO:0070186">
    <property type="term" value="F:growth hormone activity"/>
    <property type="evidence" value="ECO:0007669"/>
    <property type="project" value="TreeGrafter"/>
</dbReference>
<proteinExistence type="inferred from homology"/>
<evidence type="ECO:0000256" key="6">
    <source>
        <dbReference type="ARBA" id="ARBA00023157"/>
    </source>
</evidence>
<dbReference type="GO" id="GO:0060396">
    <property type="term" value="P:growth hormone receptor signaling pathway"/>
    <property type="evidence" value="ECO:0007669"/>
    <property type="project" value="TreeGrafter"/>
</dbReference>
<dbReference type="GO" id="GO:0045927">
    <property type="term" value="P:positive regulation of growth"/>
    <property type="evidence" value="ECO:0007669"/>
    <property type="project" value="TreeGrafter"/>
</dbReference>
<dbReference type="PROSITE" id="PS00338">
    <property type="entry name" value="SOMATOTROPIN_2"/>
    <property type="match status" value="1"/>
</dbReference>
<organism evidence="8 9">
    <name type="scientific">Electrophorus voltai</name>
    <dbReference type="NCBI Taxonomy" id="2609070"/>
    <lineage>
        <taxon>Eukaryota</taxon>
        <taxon>Metazoa</taxon>
        <taxon>Chordata</taxon>
        <taxon>Craniata</taxon>
        <taxon>Vertebrata</taxon>
        <taxon>Euteleostomi</taxon>
        <taxon>Actinopterygii</taxon>
        <taxon>Neopterygii</taxon>
        <taxon>Teleostei</taxon>
        <taxon>Ostariophysi</taxon>
        <taxon>Gymnotiformes</taxon>
        <taxon>Gymnotoidei</taxon>
        <taxon>Gymnotidae</taxon>
        <taxon>Electrophorus</taxon>
    </lineage>
</organism>
<sequence>MEDKDMAAYGAHPGPWLVRAGDDWPTNFPEWEALSVGTRRSVAKGLLTSAGLLGKVIYMDRFYASPEKFKNLHHESAGTCGGLLVTLPSCVLLGSKLDDVMEFKPLRCKTISISSRCSCACFLLKEGIEAHDLPGLDNEASMAAAAAGTARQAAPDGSGQLVDEESSPPWLGRAAPRTSGLYPHGVLQGWLGILFCSIHGMLGSVLDCEAGGVHCTMSIEMLLDRAIQHAELIYRISEETRTQFKETFIPLALVTQQGHADHLCTVILPTPSSKSEVGQISDKWLLHSVLILVQFWINHLVDLQASLDHYDNTPQDLLDKTKWVSSKLMSLEKGLLTLIRKVRWDVLLLPDIGGPVPNLPRGWVGFVAYVPHKLLSLRFFNKNVSPPLTQIQMLNEDNLPLDNSKSIADHLASPRTMEHVMRDYTMLSCFRKDAHKIETFLKLFKCRQTDWPGCSFY</sequence>
<dbReference type="PANTHER" id="PTHR11417">
    <property type="entry name" value="SOMATOTROPIN,PROLACTIN"/>
    <property type="match status" value="1"/>
</dbReference>
<comment type="subcellular location">
    <subcellularLocation>
        <location evidence="1">Secreted</location>
    </subcellularLocation>
</comment>
<dbReference type="Pfam" id="PF00103">
    <property type="entry name" value="Hormone_1"/>
    <property type="match status" value="2"/>
</dbReference>
<feature type="region of interest" description="Disordered" evidence="7">
    <location>
        <begin position="147"/>
        <end position="168"/>
    </location>
</feature>
<reference evidence="8" key="1">
    <citation type="submission" date="2023-03" db="EMBL/GenBank/DDBJ databases">
        <title>Electrophorus voltai genome.</title>
        <authorList>
            <person name="Bian C."/>
        </authorList>
    </citation>
    <scope>NUCLEOTIDE SEQUENCE</scope>
    <source>
        <strain evidence="8">CB-2022</strain>
        <tissue evidence="8">Muscle</tissue>
    </source>
</reference>
<dbReference type="SUPFAM" id="SSF47266">
    <property type="entry name" value="4-helical cytokines"/>
    <property type="match status" value="2"/>
</dbReference>
<evidence type="ECO:0000256" key="1">
    <source>
        <dbReference type="ARBA" id="ARBA00004613"/>
    </source>
</evidence>
<keyword evidence="4" id="KW-0372">Hormone</keyword>
<name>A0AAD9E1F0_9TELE</name>
<dbReference type="InterPro" id="IPR018116">
    <property type="entry name" value="Somatotropin_CS"/>
</dbReference>
<comment type="caution">
    <text evidence="8">The sequence shown here is derived from an EMBL/GenBank/DDBJ whole genome shotgun (WGS) entry which is preliminary data.</text>
</comment>
<dbReference type="InterPro" id="IPR001400">
    <property type="entry name" value="Somatotropin/Prolactin"/>
</dbReference>
<evidence type="ECO:0000256" key="2">
    <source>
        <dbReference type="ARBA" id="ARBA00008474"/>
    </source>
</evidence>
<evidence type="ECO:0000256" key="5">
    <source>
        <dbReference type="ARBA" id="ARBA00022729"/>
    </source>
</evidence>
<dbReference type="InterPro" id="IPR009079">
    <property type="entry name" value="4_helix_cytokine-like_core"/>
</dbReference>
<keyword evidence="6" id="KW-1015">Disulfide bond</keyword>
<evidence type="ECO:0000313" key="8">
    <source>
        <dbReference type="EMBL" id="KAK1800734.1"/>
    </source>
</evidence>
<dbReference type="Gene3D" id="1.20.1250.10">
    <property type="match status" value="2"/>
</dbReference>
<dbReference type="GO" id="GO:0005615">
    <property type="term" value="C:extracellular space"/>
    <property type="evidence" value="ECO:0007669"/>
    <property type="project" value="TreeGrafter"/>
</dbReference>
<keyword evidence="9" id="KW-1185">Reference proteome</keyword>
<protein>
    <submittedName>
        <fullName evidence="8">Uncharacterized protein</fullName>
    </submittedName>
</protein>
<dbReference type="Proteomes" id="UP001239994">
    <property type="component" value="Unassembled WGS sequence"/>
</dbReference>
<dbReference type="GO" id="GO:0031667">
    <property type="term" value="P:response to nutrient levels"/>
    <property type="evidence" value="ECO:0007669"/>
    <property type="project" value="TreeGrafter"/>
</dbReference>
<accession>A0AAD9E1F0</accession>
<dbReference type="GO" id="GO:0046427">
    <property type="term" value="P:positive regulation of receptor signaling pathway via JAK-STAT"/>
    <property type="evidence" value="ECO:0007669"/>
    <property type="project" value="TreeGrafter"/>
</dbReference>